<dbReference type="GO" id="GO:0015171">
    <property type="term" value="F:amino acid transmembrane transporter activity"/>
    <property type="evidence" value="ECO:0007669"/>
    <property type="project" value="TreeGrafter"/>
</dbReference>
<feature type="transmembrane region" description="Helical" evidence="6">
    <location>
        <begin position="218"/>
        <end position="235"/>
    </location>
</feature>
<accession>A0AAI8TZT8</accession>
<dbReference type="InterPro" id="IPR001123">
    <property type="entry name" value="LeuE-type"/>
</dbReference>
<dbReference type="EMBL" id="AP027452">
    <property type="protein sequence ID" value="BDY31386.1"/>
    <property type="molecule type" value="Genomic_DNA"/>
</dbReference>
<evidence type="ECO:0000256" key="3">
    <source>
        <dbReference type="ARBA" id="ARBA00022692"/>
    </source>
</evidence>
<comment type="subcellular location">
    <subcellularLocation>
        <location evidence="1">Cell membrane</location>
        <topology evidence="1">Multi-pass membrane protein</topology>
    </subcellularLocation>
</comment>
<reference evidence="7" key="1">
    <citation type="submission" date="2023-03" db="EMBL/GenBank/DDBJ databases">
        <title>Draft genome sequence of a Mycolicibacterium mageritense strain H4_3_1 isolated from a hybrid biological-inorganic system reactor.</title>
        <authorList>
            <person name="Feng X."/>
            <person name="Kazama D."/>
            <person name="Sato K."/>
            <person name="Kobayashi H."/>
        </authorList>
    </citation>
    <scope>NUCLEOTIDE SEQUENCE</scope>
    <source>
        <strain evidence="7">H4_3_1</strain>
    </source>
</reference>
<protein>
    <submittedName>
        <fullName evidence="7">Leucine efflux protein</fullName>
    </submittedName>
</protein>
<name>A0AAI8TZT8_MYCME</name>
<gene>
    <name evidence="7" type="primary">leuE</name>
    <name evidence="7" type="ORF">hbim_05338</name>
</gene>
<evidence type="ECO:0000256" key="6">
    <source>
        <dbReference type="SAM" id="Phobius"/>
    </source>
</evidence>
<evidence type="ECO:0000256" key="2">
    <source>
        <dbReference type="ARBA" id="ARBA00022475"/>
    </source>
</evidence>
<feature type="transmembrane region" description="Helical" evidence="6">
    <location>
        <begin position="178"/>
        <end position="198"/>
    </location>
</feature>
<dbReference type="PIRSF" id="PIRSF006324">
    <property type="entry name" value="LeuE"/>
    <property type="match status" value="1"/>
</dbReference>
<dbReference type="Proteomes" id="UP001241092">
    <property type="component" value="Chromosome"/>
</dbReference>
<evidence type="ECO:0000256" key="4">
    <source>
        <dbReference type="ARBA" id="ARBA00022989"/>
    </source>
</evidence>
<proteinExistence type="predicted"/>
<dbReference type="Pfam" id="PF01810">
    <property type="entry name" value="LysE"/>
    <property type="match status" value="1"/>
</dbReference>
<dbReference type="AlphaFoldDB" id="A0AAI8TZT8"/>
<keyword evidence="5 6" id="KW-0472">Membrane</keyword>
<keyword evidence="3 6" id="KW-0812">Transmembrane</keyword>
<feature type="transmembrane region" description="Helical" evidence="6">
    <location>
        <begin position="66"/>
        <end position="88"/>
    </location>
</feature>
<keyword evidence="2" id="KW-1003">Cell membrane</keyword>
<feature type="transmembrane region" description="Helical" evidence="6">
    <location>
        <begin position="32"/>
        <end position="54"/>
    </location>
</feature>
<dbReference type="GO" id="GO:0005886">
    <property type="term" value="C:plasma membrane"/>
    <property type="evidence" value="ECO:0007669"/>
    <property type="project" value="UniProtKB-SubCell"/>
</dbReference>
<feature type="transmembrane region" description="Helical" evidence="6">
    <location>
        <begin position="94"/>
        <end position="114"/>
    </location>
</feature>
<evidence type="ECO:0000256" key="5">
    <source>
        <dbReference type="ARBA" id="ARBA00023136"/>
    </source>
</evidence>
<organism evidence="7 8">
    <name type="scientific">Mycolicibacterium mageritense</name>
    <name type="common">Mycobacterium mageritense</name>
    <dbReference type="NCBI Taxonomy" id="53462"/>
    <lineage>
        <taxon>Bacteria</taxon>
        <taxon>Bacillati</taxon>
        <taxon>Actinomycetota</taxon>
        <taxon>Actinomycetes</taxon>
        <taxon>Mycobacteriales</taxon>
        <taxon>Mycobacteriaceae</taxon>
        <taxon>Mycolicibacterium</taxon>
    </lineage>
</organism>
<dbReference type="PANTHER" id="PTHR30086:SF20">
    <property type="entry name" value="ARGININE EXPORTER PROTEIN ARGO-RELATED"/>
    <property type="match status" value="1"/>
</dbReference>
<evidence type="ECO:0000313" key="8">
    <source>
        <dbReference type="Proteomes" id="UP001241092"/>
    </source>
</evidence>
<evidence type="ECO:0000313" key="7">
    <source>
        <dbReference type="EMBL" id="BDY31386.1"/>
    </source>
</evidence>
<keyword evidence="4 6" id="KW-1133">Transmembrane helix</keyword>
<dbReference type="PANTHER" id="PTHR30086">
    <property type="entry name" value="ARGININE EXPORTER PROTEIN ARGO"/>
    <property type="match status" value="1"/>
</dbReference>
<evidence type="ECO:0000256" key="1">
    <source>
        <dbReference type="ARBA" id="ARBA00004651"/>
    </source>
</evidence>
<sequence>MPKYWFNPSIAHQNFCRSDPLEFGIMPSWESLLTFSVASLILIAIPGPSVLFVIGRSLARGRRSGLLSVLGNELGSLLPMTAVAFGVGSIVAQSILLFTIVKIVGASYLIYLGIQAIRHRRDHSGGTNATEQRPPSGWVTLRQGFIVGATNPKTIVFFVAALPQFVDFHAGNVATQMMVLGLAFTVIAFVCDSIWAVLAGAAREWFASSDKRLESVRAAGGVMMVGLGGSLALTGNQA</sequence>